<dbReference type="CDD" id="cd00160">
    <property type="entry name" value="RhoGEF"/>
    <property type="match status" value="1"/>
</dbReference>
<dbReference type="OrthoDB" id="2272012at2759"/>
<evidence type="ECO:0000256" key="2">
    <source>
        <dbReference type="SAM" id="MobiDB-lite"/>
    </source>
</evidence>
<feature type="region of interest" description="Disordered" evidence="2">
    <location>
        <begin position="1"/>
        <end position="102"/>
    </location>
</feature>
<protein>
    <submittedName>
        <fullName evidence="5">Rho1 guanine nucleotide exchange factor 3</fullName>
    </submittedName>
</protein>
<dbReference type="Pfam" id="PF00780">
    <property type="entry name" value="CNH"/>
    <property type="match status" value="1"/>
</dbReference>
<proteinExistence type="predicted"/>
<keyword evidence="6" id="KW-1185">Reference proteome</keyword>
<dbReference type="EMBL" id="CP033148">
    <property type="protein sequence ID" value="AYO41272.1"/>
    <property type="molecule type" value="Genomic_DNA"/>
</dbReference>
<dbReference type="InterPro" id="IPR001180">
    <property type="entry name" value="CNH_dom"/>
</dbReference>
<dbReference type="PROSITE" id="PS50010">
    <property type="entry name" value="DH_2"/>
    <property type="match status" value="1"/>
</dbReference>
<evidence type="ECO:0000313" key="5">
    <source>
        <dbReference type="EMBL" id="AYO41272.1"/>
    </source>
</evidence>
<dbReference type="PROSITE" id="PS50219">
    <property type="entry name" value="CNH"/>
    <property type="match status" value="1"/>
</dbReference>
<gene>
    <name evidence="5" type="primary">rgf3</name>
    <name evidence="5" type="ORF">DNF11_0322</name>
</gene>
<dbReference type="AlphaFoldDB" id="A0A3G2S1V4"/>
<evidence type="ECO:0000259" key="3">
    <source>
        <dbReference type="PROSITE" id="PS50010"/>
    </source>
</evidence>
<reference evidence="5 6" key="1">
    <citation type="submission" date="2018-10" db="EMBL/GenBank/DDBJ databases">
        <title>Complete genome sequence of Malassezia restricta CBS 7877.</title>
        <authorList>
            <person name="Morand S.C."/>
            <person name="Bertignac M."/>
            <person name="Iltis A."/>
            <person name="Kolder I."/>
            <person name="Pirovano W."/>
            <person name="Jourdain R."/>
            <person name="Clavaud C."/>
        </authorList>
    </citation>
    <scope>NUCLEOTIDE SEQUENCE [LARGE SCALE GENOMIC DNA]</scope>
    <source>
        <strain evidence="5 6">CBS 7877</strain>
    </source>
</reference>
<dbReference type="SMART" id="SM00325">
    <property type="entry name" value="RhoGEF"/>
    <property type="match status" value="1"/>
</dbReference>
<accession>A0A3G2S1V4</accession>
<dbReference type="InterPro" id="IPR052233">
    <property type="entry name" value="Rho-type_GEFs"/>
</dbReference>
<sequence>MSGPADAARRESASSVSIDALVDEIDQVMDDMRDAPPSMSDASRSSSICSGAGRRRRPLPQTPPLPPAWQSHSMQTGSSTVMSPAPMRRDAERPWPSVSRQSSIDSVLPAYTQRTEAEPHAHVSSLIGTSVDLSRLSQVSQLLSCILERKPLIKGSVVYPLSFTGRTLIETLTSMITQYAQVSPCFELDPTALEGTAHQLALSMAHSLKTQLYVHEADWEEQDITNDLGGVYMLSTDSLSTKKDVPGQDAVHGIHTQLFVVSQDIHVALSATAAAACMTAAEGERPTGIISPLTHCYSPTCALTHGQGCYSPSCPRQNAALAQVHVSQEMEPGESLSAAKAWVEIFPQSVVSSLPREEVKRQNAIHEFIQKEEAFLRDLQLLTLFCSKLQALAAPTPTLALPPDAPLTGEALTSFVEDVFGPVFTLLPRIAQFVDHMHERQREQGPVIQCMGDVVTRAALDWRTEYVSYVTHYPAALAHLKAECESNARMQRFVDDCRRYPAAGRHPLDNFLFRPPARLQRYHLHLESILKHTSEYSDDRDALQLAIEVLDEQCLVAQSGVEATEARLDMRALANQLTAKRLDDYIDMNLLDARHQLLHRSRVFRRPDNFEFEWTQLEAILTNQFLVLVKPRAHDDPEAGAPSSRRKLVLSRKPIPVVCLGSGGFDLAPTGRGSISRHWMPTNVSEMYPFQVWHKLHTNQSPITLYVCTRDEREEWRRALETLPLTSPHTFVRTDLSGDVFSARAEPSETYALVKDAPWARPDVTCATTWLWRDRVLLVAIGTTEGIWMGRYGDPPTLRKVLHMKGVTQCAVLQEYRRFLVLADKSLIAYDLEALVPSGQGTLSAAPMRIGSGRDVHFFSYGHVHATPMLVYAKRKTTETSVRLLTPQTSLDSAGQTMLTGFQLVHKFYVYPEALQIQCVRDGVLVSTPRTVYTYRFTSHMLVPLLSLRQNDERAHALVRQWEAGVVLGVFHDAERGWLMCYDRGAFFVDEHGTMVHMECTFQWEKAVDSVVLADQHVFACSSTHVEVHEARTGRLVQLHEGQDIQMLVHNDTEHALGTPPILVERVPFGTTQVQRVVAYQQRS</sequence>
<dbReference type="STRING" id="425264.A0A3G2S1V4"/>
<evidence type="ECO:0000313" key="6">
    <source>
        <dbReference type="Proteomes" id="UP000269793"/>
    </source>
</evidence>
<dbReference type="PANTHER" id="PTHR46572">
    <property type="entry name" value="RHO1 GDP-GTP EXCHANGE PROTEIN 1-RELATED"/>
    <property type="match status" value="1"/>
</dbReference>
<dbReference type="PANTHER" id="PTHR46572:SF1">
    <property type="entry name" value="RHO1 GUANINE NUCLEOTIDE EXCHANGE FACTOR TUS1"/>
    <property type="match status" value="1"/>
</dbReference>
<feature type="compositionally biased region" description="Polar residues" evidence="2">
    <location>
        <begin position="70"/>
        <end position="82"/>
    </location>
</feature>
<dbReference type="InterPro" id="IPR000219">
    <property type="entry name" value="DH_dom"/>
</dbReference>
<feature type="compositionally biased region" description="Low complexity" evidence="2">
    <location>
        <begin position="38"/>
        <end position="52"/>
    </location>
</feature>
<dbReference type="InterPro" id="IPR035899">
    <property type="entry name" value="DBL_dom_sf"/>
</dbReference>
<dbReference type="VEuPathDB" id="FungiDB:DNF11_0322"/>
<dbReference type="GO" id="GO:0005085">
    <property type="term" value="F:guanyl-nucleotide exchange factor activity"/>
    <property type="evidence" value="ECO:0007669"/>
    <property type="project" value="UniProtKB-KW"/>
</dbReference>
<dbReference type="Pfam" id="PF00621">
    <property type="entry name" value="RhoGEF"/>
    <property type="match status" value="1"/>
</dbReference>
<evidence type="ECO:0000256" key="1">
    <source>
        <dbReference type="ARBA" id="ARBA00022658"/>
    </source>
</evidence>
<feature type="domain" description="CNH" evidence="4">
    <location>
        <begin position="761"/>
        <end position="1055"/>
    </location>
</feature>
<dbReference type="Gene3D" id="1.20.900.10">
    <property type="entry name" value="Dbl homology (DH) domain"/>
    <property type="match status" value="1"/>
</dbReference>
<keyword evidence="1" id="KW-0344">Guanine-nucleotide releasing factor</keyword>
<dbReference type="Proteomes" id="UP000269793">
    <property type="component" value="Chromosome I"/>
</dbReference>
<evidence type="ECO:0000259" key="4">
    <source>
        <dbReference type="PROSITE" id="PS50219"/>
    </source>
</evidence>
<name>A0A3G2S1V4_MALR7</name>
<dbReference type="SUPFAM" id="SSF48065">
    <property type="entry name" value="DBL homology domain (DH-domain)"/>
    <property type="match status" value="1"/>
</dbReference>
<organism evidence="5 6">
    <name type="scientific">Malassezia restricta (strain ATCC 96810 / NBRC 103918 / CBS 7877)</name>
    <name type="common">Seborrheic dermatitis infection agent</name>
    <dbReference type="NCBI Taxonomy" id="425264"/>
    <lineage>
        <taxon>Eukaryota</taxon>
        <taxon>Fungi</taxon>
        <taxon>Dikarya</taxon>
        <taxon>Basidiomycota</taxon>
        <taxon>Ustilaginomycotina</taxon>
        <taxon>Malasseziomycetes</taxon>
        <taxon>Malasseziales</taxon>
        <taxon>Malasseziaceae</taxon>
        <taxon>Malassezia</taxon>
    </lineage>
</organism>
<feature type="domain" description="DH" evidence="3">
    <location>
        <begin position="360"/>
        <end position="552"/>
    </location>
</feature>